<dbReference type="PANTHER" id="PTHR11733">
    <property type="entry name" value="ZINC METALLOPROTEASE FAMILY M13 NEPRILYSIN-RELATED"/>
    <property type="match status" value="1"/>
</dbReference>
<dbReference type="SUPFAM" id="SSF55486">
    <property type="entry name" value="Metalloproteases ('zincins'), catalytic domain"/>
    <property type="match status" value="1"/>
</dbReference>
<dbReference type="GO" id="GO:0004222">
    <property type="term" value="F:metalloendopeptidase activity"/>
    <property type="evidence" value="ECO:0007669"/>
    <property type="project" value="InterPro"/>
</dbReference>
<feature type="domain" description="Peptidase M13 N-terminal" evidence="9">
    <location>
        <begin position="42"/>
        <end position="416"/>
    </location>
</feature>
<feature type="chain" id="PRO_5014357987" evidence="7">
    <location>
        <begin position="24"/>
        <end position="668"/>
    </location>
</feature>
<protein>
    <submittedName>
        <fullName evidence="10">Putative metalloendopeptidase</fullName>
    </submittedName>
</protein>
<proteinExistence type="predicted"/>
<evidence type="ECO:0000256" key="4">
    <source>
        <dbReference type="ARBA" id="ARBA00022801"/>
    </source>
</evidence>
<evidence type="ECO:0000313" key="11">
    <source>
        <dbReference type="Proteomes" id="UP000236220"/>
    </source>
</evidence>
<dbReference type="InterPro" id="IPR000718">
    <property type="entry name" value="Peptidase_M13"/>
</dbReference>
<dbReference type="InterPro" id="IPR018497">
    <property type="entry name" value="Peptidase_M13_C"/>
</dbReference>
<comment type="cofactor">
    <cofactor evidence="1">
        <name>Zn(2+)</name>
        <dbReference type="ChEBI" id="CHEBI:29105"/>
    </cofactor>
</comment>
<dbReference type="OrthoDB" id="9775677at2"/>
<dbReference type="GO" id="GO:0006508">
    <property type="term" value="P:proteolysis"/>
    <property type="evidence" value="ECO:0007669"/>
    <property type="project" value="UniProtKB-KW"/>
</dbReference>
<evidence type="ECO:0000313" key="10">
    <source>
        <dbReference type="EMBL" id="PNS07678.1"/>
    </source>
</evidence>
<keyword evidence="5" id="KW-0862">Zinc</keyword>
<feature type="domain" description="Peptidase M13 C-terminal" evidence="8">
    <location>
        <begin position="471"/>
        <end position="661"/>
    </location>
</feature>
<dbReference type="PROSITE" id="PS51885">
    <property type="entry name" value="NEPRILYSIN"/>
    <property type="match status" value="1"/>
</dbReference>
<keyword evidence="11" id="KW-1185">Reference proteome</keyword>
<dbReference type="Proteomes" id="UP000236220">
    <property type="component" value="Unassembled WGS sequence"/>
</dbReference>
<evidence type="ECO:0000256" key="3">
    <source>
        <dbReference type="ARBA" id="ARBA00022723"/>
    </source>
</evidence>
<dbReference type="GO" id="GO:0046872">
    <property type="term" value="F:metal ion binding"/>
    <property type="evidence" value="ECO:0007669"/>
    <property type="project" value="UniProtKB-KW"/>
</dbReference>
<keyword evidence="2" id="KW-0645">Protease</keyword>
<evidence type="ECO:0000256" key="6">
    <source>
        <dbReference type="ARBA" id="ARBA00023049"/>
    </source>
</evidence>
<dbReference type="Pfam" id="PF05649">
    <property type="entry name" value="Peptidase_M13_N"/>
    <property type="match status" value="1"/>
</dbReference>
<dbReference type="Pfam" id="PF01431">
    <property type="entry name" value="Peptidase_M13"/>
    <property type="match status" value="1"/>
</dbReference>
<dbReference type="AlphaFoldDB" id="A0A2K1PY12"/>
<keyword evidence="7" id="KW-0732">Signal</keyword>
<evidence type="ECO:0000259" key="8">
    <source>
        <dbReference type="Pfam" id="PF01431"/>
    </source>
</evidence>
<dbReference type="GO" id="GO:0005886">
    <property type="term" value="C:plasma membrane"/>
    <property type="evidence" value="ECO:0007669"/>
    <property type="project" value="TreeGrafter"/>
</dbReference>
<dbReference type="RefSeq" id="WP_103075358.1">
    <property type="nucleotide sequence ID" value="NZ_NPZB01000002.1"/>
</dbReference>
<name>A0A2K1PY12_9GAMM</name>
<feature type="signal peptide" evidence="7">
    <location>
        <begin position="1"/>
        <end position="23"/>
    </location>
</feature>
<dbReference type="PANTHER" id="PTHR11733:SF222">
    <property type="entry name" value="IP12942P"/>
    <property type="match status" value="1"/>
</dbReference>
<organism evidence="10 11">
    <name type="scientific">Solilutibacter silvestris</name>
    <dbReference type="NCBI Taxonomy" id="1645665"/>
    <lineage>
        <taxon>Bacteria</taxon>
        <taxon>Pseudomonadati</taxon>
        <taxon>Pseudomonadota</taxon>
        <taxon>Gammaproteobacteria</taxon>
        <taxon>Lysobacterales</taxon>
        <taxon>Lysobacteraceae</taxon>
        <taxon>Solilutibacter</taxon>
    </lineage>
</organism>
<evidence type="ECO:0000256" key="7">
    <source>
        <dbReference type="SAM" id="SignalP"/>
    </source>
</evidence>
<dbReference type="InterPro" id="IPR042089">
    <property type="entry name" value="Peptidase_M13_dom_2"/>
</dbReference>
<keyword evidence="4" id="KW-0378">Hydrolase</keyword>
<keyword evidence="6" id="KW-0482">Metalloprotease</keyword>
<dbReference type="CDD" id="cd08662">
    <property type="entry name" value="M13"/>
    <property type="match status" value="1"/>
</dbReference>
<comment type="caution">
    <text evidence="10">The sequence shown here is derived from an EMBL/GenBank/DDBJ whole genome shotgun (WGS) entry which is preliminary data.</text>
</comment>
<dbReference type="EMBL" id="NPZB01000002">
    <property type="protein sequence ID" value="PNS07678.1"/>
    <property type="molecule type" value="Genomic_DNA"/>
</dbReference>
<accession>A0A2K1PY12</accession>
<dbReference type="Gene3D" id="3.40.390.10">
    <property type="entry name" value="Collagenase (Catalytic Domain)"/>
    <property type="match status" value="1"/>
</dbReference>
<keyword evidence="3" id="KW-0479">Metal-binding</keyword>
<evidence type="ECO:0000259" key="9">
    <source>
        <dbReference type="Pfam" id="PF05649"/>
    </source>
</evidence>
<evidence type="ECO:0000256" key="2">
    <source>
        <dbReference type="ARBA" id="ARBA00022670"/>
    </source>
</evidence>
<gene>
    <name evidence="10" type="ORF">Lysil_1854</name>
</gene>
<evidence type="ECO:0000256" key="1">
    <source>
        <dbReference type="ARBA" id="ARBA00001947"/>
    </source>
</evidence>
<sequence length="668" mass="72143">MTRRPLVLALAALLATTPFGAMAAKKKAAPKKAKAEPVAAECADYYDVVNKSWLATNPMPANNVTLSALGQLDARAVQQQRDLLDAAMSGPQNNVQKLLGDFWASGLDEAAVEADGSKPIAPLLARIDGIRRSGDVAASIAALHQVGIPVAFNFAADVDLDDLNRHIGYFSQGGLGLGDPAFYTRQDADINAIMIRYRKYVENILTLTGSQPDKLAQDLDMVIGLETRLAQLSRPFKANPDPRSDFNAVPVASLAAYRNLQLGDFLKAQGVNDDRVSMVDPNYFTQLDLLVKSVPASQWKTYLRYQVGNAMAPYLSRGFRDAEQQFRGVVFRNESAAPPRWQQVLDAINTAAGPMLGHEYTARYLPAATKQRAEAIAQEVRQALDADVQASTWMSATAKAEAQAKMAAMKIEIGAPARDLDYTIQPMGRGSFGSNMLIAATWRHAQEMKRIGKGNADRRWSVLPQSPALGYDPAQNRIIITAAMLQSPVLDMAQANGALYGSFGALTARAMVRAVDAHGQMVDAKGAFRDWWTPADTAAWNDRLARIGSQANGWAYPGLTGRMVNGQLVRDQSLLDFAGLDAAWRALGKGQPVVAADAGAFFSGWARLWPQQASMQAAAIDQASSPYAPGKWRVNGPLAAMPEFAHAFSCKTGQPMALAPAAIVHPWH</sequence>
<reference evidence="10 11" key="1">
    <citation type="submission" date="2017-08" db="EMBL/GenBank/DDBJ databases">
        <title>Lysobacter sylvestris genome.</title>
        <authorList>
            <person name="Zhang D.-C."/>
            <person name="Albuquerque L."/>
            <person name="Franca L."/>
            <person name="Froufe H.J.C."/>
            <person name="Barroso C."/>
            <person name="Egas C."/>
            <person name="Da Costa M."/>
            <person name="Margesin R."/>
        </authorList>
    </citation>
    <scope>NUCLEOTIDE SEQUENCE [LARGE SCALE GENOMIC DNA]</scope>
    <source>
        <strain evidence="10 11">AM20-91</strain>
    </source>
</reference>
<dbReference type="InterPro" id="IPR008753">
    <property type="entry name" value="Peptidase_M13_N"/>
</dbReference>
<evidence type="ECO:0000256" key="5">
    <source>
        <dbReference type="ARBA" id="ARBA00022833"/>
    </source>
</evidence>
<dbReference type="Gene3D" id="1.10.1380.10">
    <property type="entry name" value="Neutral endopeptidase , domain2"/>
    <property type="match status" value="1"/>
</dbReference>
<dbReference type="InterPro" id="IPR024079">
    <property type="entry name" value="MetalloPept_cat_dom_sf"/>
</dbReference>